<reference evidence="8 9" key="1">
    <citation type="journal article" date="2015" name="Microbiome">
        <title>Genomic resolution of linkages in carbon, nitrogen, and sulfur cycling among widespread estuary sediment bacteria.</title>
        <authorList>
            <person name="Baker B.J."/>
            <person name="Lazar C.S."/>
            <person name="Teske A.P."/>
            <person name="Dick G.J."/>
        </authorList>
    </citation>
    <scope>NUCLEOTIDE SEQUENCE [LARGE SCALE GENOMIC DNA]</scope>
    <source>
        <strain evidence="8">DG_78</strain>
    </source>
</reference>
<name>A0A0S7YCI9_UNCT6</name>
<evidence type="ECO:0000313" key="8">
    <source>
        <dbReference type="EMBL" id="KPJ72159.1"/>
    </source>
</evidence>
<dbReference type="EMBL" id="LJNI01000094">
    <property type="protein sequence ID" value="KPJ72159.1"/>
    <property type="molecule type" value="Genomic_DNA"/>
</dbReference>
<dbReference type="AlphaFoldDB" id="A0A0S7YCI9"/>
<dbReference type="Proteomes" id="UP000051012">
    <property type="component" value="Unassembled WGS sequence"/>
</dbReference>
<keyword evidence="6 7" id="KW-0472">Membrane</keyword>
<comment type="similarity">
    <text evidence="2">Belongs to the CPA3 antiporters (TC 2.A.63) subunit C family.</text>
</comment>
<accession>A0A0S7YCI9</accession>
<gene>
    <name evidence="8" type="ORF">AMJ52_07245</name>
</gene>
<dbReference type="PANTHER" id="PTHR34583:SF2">
    <property type="entry name" value="ANTIPORTER SUBUNIT MNHC2-RELATED"/>
    <property type="match status" value="1"/>
</dbReference>
<evidence type="ECO:0000256" key="4">
    <source>
        <dbReference type="ARBA" id="ARBA00022692"/>
    </source>
</evidence>
<comment type="subcellular location">
    <subcellularLocation>
        <location evidence="1">Cell membrane</location>
        <topology evidence="1">Multi-pass membrane protein</topology>
    </subcellularLocation>
</comment>
<feature type="transmembrane region" description="Helical" evidence="7">
    <location>
        <begin position="27"/>
        <end position="47"/>
    </location>
</feature>
<dbReference type="Pfam" id="PF00420">
    <property type="entry name" value="Oxidored_q2"/>
    <property type="match status" value="1"/>
</dbReference>
<comment type="caution">
    <text evidence="8">The sequence shown here is derived from an EMBL/GenBank/DDBJ whole genome shotgun (WGS) entry which is preliminary data.</text>
</comment>
<keyword evidence="4 7" id="KW-0812">Transmembrane</keyword>
<dbReference type="Gene3D" id="1.10.287.3510">
    <property type="match status" value="1"/>
</dbReference>
<dbReference type="InterPro" id="IPR050601">
    <property type="entry name" value="CPA3_antiporter_subunitC"/>
</dbReference>
<dbReference type="PATRIC" id="fig|1703772.3.peg.197"/>
<organism evidence="8 9">
    <name type="scientific">candidate division TA06 bacterium DG_78</name>
    <dbReference type="NCBI Taxonomy" id="1703772"/>
    <lineage>
        <taxon>Bacteria</taxon>
        <taxon>Bacteria division TA06</taxon>
    </lineage>
</organism>
<dbReference type="GO" id="GO:0005886">
    <property type="term" value="C:plasma membrane"/>
    <property type="evidence" value="ECO:0007669"/>
    <property type="project" value="UniProtKB-SubCell"/>
</dbReference>
<proteinExistence type="inferred from homology"/>
<evidence type="ECO:0000313" key="9">
    <source>
        <dbReference type="Proteomes" id="UP000051012"/>
    </source>
</evidence>
<protein>
    <submittedName>
        <fullName evidence="8">Cation:proton antiporter</fullName>
    </submittedName>
</protein>
<evidence type="ECO:0000256" key="7">
    <source>
        <dbReference type="SAM" id="Phobius"/>
    </source>
</evidence>
<evidence type="ECO:0000256" key="3">
    <source>
        <dbReference type="ARBA" id="ARBA00022475"/>
    </source>
</evidence>
<feature type="transmembrane region" description="Helical" evidence="7">
    <location>
        <begin position="72"/>
        <end position="96"/>
    </location>
</feature>
<evidence type="ECO:0000256" key="5">
    <source>
        <dbReference type="ARBA" id="ARBA00022989"/>
    </source>
</evidence>
<dbReference type="InterPro" id="IPR039428">
    <property type="entry name" value="NUOK/Mnh_C1-like"/>
</dbReference>
<keyword evidence="5 7" id="KW-1133">Transmembrane helix</keyword>
<evidence type="ECO:0000256" key="1">
    <source>
        <dbReference type="ARBA" id="ARBA00004651"/>
    </source>
</evidence>
<sequence length="112" mass="12374">MIIFASCIILFLIGLYAIVTKRNLIKIAIGFAFIEYAVNLLFALIGFKHGALAPIITQVNTPHNFVDPIPQALVLTAIVIALGTTALMLTVILRIYNRYKTFDIAEIKKLKG</sequence>
<evidence type="ECO:0000256" key="2">
    <source>
        <dbReference type="ARBA" id="ARBA00010388"/>
    </source>
</evidence>
<keyword evidence="3" id="KW-1003">Cell membrane</keyword>
<evidence type="ECO:0000256" key="6">
    <source>
        <dbReference type="ARBA" id="ARBA00023136"/>
    </source>
</evidence>
<dbReference type="PANTHER" id="PTHR34583">
    <property type="entry name" value="ANTIPORTER SUBUNIT MNHC2-RELATED"/>
    <property type="match status" value="1"/>
</dbReference>